<gene>
    <name evidence="1" type="ORF">FXN65_16570</name>
</gene>
<dbReference type="AlphaFoldDB" id="A0A5J6QSB3"/>
<dbReference type="RefSeq" id="WP_151134415.1">
    <property type="nucleotide sequence ID" value="NZ_CP043311.1"/>
</dbReference>
<protein>
    <recommendedName>
        <fullName evidence="3">Thioredoxin family protein</fullName>
    </recommendedName>
</protein>
<evidence type="ECO:0000313" key="1">
    <source>
        <dbReference type="EMBL" id="QEY63596.1"/>
    </source>
</evidence>
<proteinExistence type="predicted"/>
<sequence length="117" mass="13107">MRITLVKKVLADGQDCRKCQDVMERLERDGHLGRIDRILVADERNPASAGWMAAQHYGVDTAPFFVVRDDDGREQVYTVFLAFVRNVLKPLSPAAAPASEEVGQLRNLANRDGLDRL</sequence>
<evidence type="ECO:0008006" key="3">
    <source>
        <dbReference type="Google" id="ProtNLM"/>
    </source>
</evidence>
<accession>A0A5J6QSB3</accession>
<name>A0A5J6QSB3_9GAMM</name>
<reference evidence="1 2" key="1">
    <citation type="submission" date="2019-08" db="EMBL/GenBank/DDBJ databases">
        <title>Whole-genome Sequencing of e-waste polymer degrading bacterium Pseudomonas sp. strain PE08.</title>
        <authorList>
            <person name="Kirdat K."/>
            <person name="Debbarma P."/>
            <person name="Narawade N."/>
            <person name="Suyal D."/>
            <person name="Thorat V."/>
            <person name="Shouche Y."/>
            <person name="Goel R."/>
            <person name="Yadav A."/>
        </authorList>
    </citation>
    <scope>NUCLEOTIDE SEQUENCE [LARGE SCALE GENOMIC DNA]</scope>
    <source>
        <strain evidence="1 2">PE08</strain>
    </source>
</reference>
<keyword evidence="2" id="KW-1185">Reference proteome</keyword>
<dbReference type="EMBL" id="CP043311">
    <property type="protein sequence ID" value="QEY63596.1"/>
    <property type="molecule type" value="Genomic_DNA"/>
</dbReference>
<dbReference type="Proteomes" id="UP000327179">
    <property type="component" value="Chromosome"/>
</dbReference>
<dbReference type="KEGG" id="plal:FXN65_16570"/>
<evidence type="ECO:0000313" key="2">
    <source>
        <dbReference type="Proteomes" id="UP000327179"/>
    </source>
</evidence>
<organism evidence="1 2">
    <name type="scientific">Metapseudomonas lalkuanensis</name>
    <dbReference type="NCBI Taxonomy" id="2604832"/>
    <lineage>
        <taxon>Bacteria</taxon>
        <taxon>Pseudomonadati</taxon>
        <taxon>Pseudomonadota</taxon>
        <taxon>Gammaproteobacteria</taxon>
        <taxon>Pseudomonadales</taxon>
        <taxon>Pseudomonadaceae</taxon>
        <taxon>Metapseudomonas</taxon>
    </lineage>
</organism>